<evidence type="ECO:0000313" key="2">
    <source>
        <dbReference type="EMBL" id="MBH9576931.1"/>
    </source>
</evidence>
<dbReference type="Pfam" id="PF13302">
    <property type="entry name" value="Acetyltransf_3"/>
    <property type="match status" value="1"/>
</dbReference>
<dbReference type="EMBL" id="JAEDAK010000005">
    <property type="protein sequence ID" value="MBH9576931.1"/>
    <property type="molecule type" value="Genomic_DNA"/>
</dbReference>
<evidence type="ECO:0000259" key="1">
    <source>
        <dbReference type="PROSITE" id="PS51186"/>
    </source>
</evidence>
<dbReference type="Gene3D" id="3.40.630.30">
    <property type="match status" value="1"/>
</dbReference>
<dbReference type="AlphaFoldDB" id="A0A931NG98"/>
<dbReference type="InterPro" id="IPR016181">
    <property type="entry name" value="Acyl_CoA_acyltransferase"/>
</dbReference>
<sequence length="174" mass="19324">MIARLSELGRSAWRWRGAEPAPLSQCFLRPYREVDFEAFAALNADPVVRRFVGGPLSEAQARERFAALRGARLQAWAVERADRYAGHAWLLAPDAQGECELGVLIATEHWRQGLGLAVVQALRQQAQGLGWRVRASVDLGNVACIALLERAGLRLREREVGEDGPYCVYAEWVG</sequence>
<dbReference type="InterPro" id="IPR000182">
    <property type="entry name" value="GNAT_dom"/>
</dbReference>
<comment type="caution">
    <text evidence="2">The sequence shown here is derived from an EMBL/GenBank/DDBJ whole genome shotgun (WGS) entry which is preliminary data.</text>
</comment>
<keyword evidence="3" id="KW-1185">Reference proteome</keyword>
<name>A0A931NG98_9BURK</name>
<dbReference type="RefSeq" id="WP_198110590.1">
    <property type="nucleotide sequence ID" value="NZ_JAEDAK010000005.1"/>
</dbReference>
<dbReference type="GO" id="GO:0016747">
    <property type="term" value="F:acyltransferase activity, transferring groups other than amino-acyl groups"/>
    <property type="evidence" value="ECO:0007669"/>
    <property type="project" value="InterPro"/>
</dbReference>
<protein>
    <submittedName>
        <fullName evidence="2">GNAT family N-acetyltransferase</fullName>
    </submittedName>
</protein>
<accession>A0A931NG98</accession>
<reference evidence="2" key="1">
    <citation type="submission" date="2020-12" db="EMBL/GenBank/DDBJ databases">
        <title>The genome sequence of Inhella sp. 1Y17.</title>
        <authorList>
            <person name="Liu Y."/>
        </authorList>
    </citation>
    <scope>NUCLEOTIDE SEQUENCE</scope>
    <source>
        <strain evidence="2">1Y17</strain>
    </source>
</reference>
<dbReference type="InterPro" id="IPR051531">
    <property type="entry name" value="N-acetyltransferase"/>
</dbReference>
<dbReference type="PANTHER" id="PTHR43792">
    <property type="entry name" value="GNAT FAMILY, PUTATIVE (AFU_ORTHOLOGUE AFUA_3G00765)-RELATED-RELATED"/>
    <property type="match status" value="1"/>
</dbReference>
<dbReference type="PROSITE" id="PS51186">
    <property type="entry name" value="GNAT"/>
    <property type="match status" value="1"/>
</dbReference>
<dbReference type="SUPFAM" id="SSF55729">
    <property type="entry name" value="Acyl-CoA N-acyltransferases (Nat)"/>
    <property type="match status" value="1"/>
</dbReference>
<organism evidence="2 3">
    <name type="scientific">Inhella proteolytica</name>
    <dbReference type="NCBI Taxonomy" id="2795029"/>
    <lineage>
        <taxon>Bacteria</taxon>
        <taxon>Pseudomonadati</taxon>
        <taxon>Pseudomonadota</taxon>
        <taxon>Betaproteobacteria</taxon>
        <taxon>Burkholderiales</taxon>
        <taxon>Sphaerotilaceae</taxon>
        <taxon>Inhella</taxon>
    </lineage>
</organism>
<evidence type="ECO:0000313" key="3">
    <source>
        <dbReference type="Proteomes" id="UP000613266"/>
    </source>
</evidence>
<feature type="domain" description="N-acetyltransferase" evidence="1">
    <location>
        <begin position="26"/>
        <end position="174"/>
    </location>
</feature>
<dbReference type="Proteomes" id="UP000613266">
    <property type="component" value="Unassembled WGS sequence"/>
</dbReference>
<gene>
    <name evidence="2" type="ORF">I7X39_08435</name>
</gene>
<dbReference type="PANTHER" id="PTHR43792:SF1">
    <property type="entry name" value="N-ACETYLTRANSFERASE DOMAIN-CONTAINING PROTEIN"/>
    <property type="match status" value="1"/>
</dbReference>
<proteinExistence type="predicted"/>